<proteinExistence type="predicted"/>
<dbReference type="HOGENOM" id="CLU_006454_0_0_1"/>
<sequence length="1445" mass="159796">MDNVCVPVRVDAFVLSPEIVAKSQNSLIAPVTQPNYAFLRYDASVIQHDILPHHDLHAATPAVLNSRVTDLGTGNIRPERLGVYLHWVLPRVYRSGTAAANSASDKQTARREQQGFAPVSGDAAKAPDYSSPDFRSAPNRWVVIRRLEPGSYDTSSGLPEVDAWVVESDRLRAIDDLRDDDIEVRDIEVSLAPFIDPGAAVKQQAEFFIGYRESINTWQEYQVKQGNDPNKPRRALLSLLNASNPIFADYQPHNGHVFSFVDNFRYQNPKGKPGDADEYLYLQNAKASYFIFGWHEEGDPEAGNLDPMNFQTPADPKKNPPQTYAERLNTCFMMLKGQPFGKDSPEDTWSKQAMSADTASKIVCHGAMYDVVWDIKNPPKHIPADSVGAKLAHNVTVGTTPLDAMLAYAASQVPAPPPPGPTKDDRLNDVVLSPPPVTPEELETDLLKIQTLLLKQEDGVDPQLQAEDILYEANFAKSEGGVRWHLSGTDNTKSLVKGHTATTSGANLASLDLMNVKQMAYNLCTRESDSVQWQLFAQWWKYVSEEASNRDKLTQETKNIILALMDRLTILMGPSIAEPSPSEISDLKTAIDGLKSGISVPVEQGAEDRFHMQKDPTVLVAGVQSGWPSNFATDNIQVRIDTQVMSTNTWGGSLPSWSRWSDLCESISSKVPSAINSTVNKLLAEFYNLQYSPKSTPATDSNTQFPIFHDSTGAGTTPGFDSFADTQAWFPLFIEWEVAYYHLPSDVWNLQDRISRSGLTIPRYGIDPNVWLGGNVGNTQKSYHDDVRTLSGRILLLPQPANNLANIVTQVLRNTDTKTLNDVYHLSEDDQDRLRTNIGTLQYLSAPLSGFIDHIATRAQGTHTKPSRRAPSGRPSFLQEALDACNNPPSLNIGLTEVQVEFMGASTDKTPYGNMVGLVDNDYCPFKPVTHGQFAFTKLNIIDKFGQAAFAINPTPVPSDQQPQVYPCVSDYFLPAKVQHGEQGNTVPDTVLPDKDGACRFVQVPPLINQPARLNSSFVLPDAANTGWWKRATEHDNPIWGWIVLNYADNGLQLFLQNGIFYREIRLGAKGTNVSPAWLPLQKPPMPPDPNNLQQLDKLVTQLTDPTSDYLYLRSVFAMVNEALANQPAVPNAHAGSLPSLVGKPLALVNYGISLELATEPLSNQVSSTSTTVKTPEQQLLDYWFPVKMGDAQRAYDGLVSYFPATIRHGEVDLDLTKIYTFFTHESVTPDPAPNPAPNPPSLLPRVSIGVDNYPQVKPYYVYPSPLVQYDPNQPTPPPSPPPPTDPATLAQQHNQKLSVFGAIVDPFTSLHFYSGILPIQTLTLPPWTIASAMKKMTAFFHMGPIVVVDNIANEVVADKILTDDYNMDNMDKYMIPSDAVGVPALSVVDWAWLQPFYNTTAPEKPDFNAFELKAIDNTPRWQKGPYTALEGYLQSKKPLVRPDS</sequence>
<dbReference type="STRING" id="1016849.A0A0D1YPZ9"/>
<dbReference type="Proteomes" id="UP000053599">
    <property type="component" value="Unassembled WGS sequence"/>
</dbReference>
<accession>A0A0D1YPZ9</accession>
<reference evidence="3 4" key="1">
    <citation type="submission" date="2015-01" db="EMBL/GenBank/DDBJ databases">
        <title>The Genome Sequence of Exophiala sideris CBS121828.</title>
        <authorList>
            <consortium name="The Broad Institute Genomics Platform"/>
            <person name="Cuomo C."/>
            <person name="de Hoog S."/>
            <person name="Gorbushina A."/>
            <person name="Stielow B."/>
            <person name="Teixiera M."/>
            <person name="Abouelleil A."/>
            <person name="Chapman S.B."/>
            <person name="Priest M."/>
            <person name="Young S.K."/>
            <person name="Wortman J."/>
            <person name="Nusbaum C."/>
            <person name="Birren B."/>
        </authorList>
    </citation>
    <scope>NUCLEOTIDE SEQUENCE [LARGE SCALE GENOMIC DNA]</scope>
    <source>
        <strain evidence="3 4">CBS 121828</strain>
    </source>
</reference>
<keyword evidence="1" id="KW-0945">Host-virus interaction</keyword>
<gene>
    <name evidence="3" type="ORF">PV11_05396</name>
</gene>
<name>A0A0D1YPZ9_9EURO</name>
<dbReference type="OrthoDB" id="2992173at2759"/>
<evidence type="ECO:0000256" key="2">
    <source>
        <dbReference type="SAM" id="MobiDB-lite"/>
    </source>
</evidence>
<protein>
    <submittedName>
        <fullName evidence="3">Uncharacterized protein</fullName>
    </submittedName>
</protein>
<feature type="region of interest" description="Disordered" evidence="2">
    <location>
        <begin position="99"/>
        <end position="132"/>
    </location>
</feature>
<feature type="compositionally biased region" description="Pro residues" evidence="2">
    <location>
        <begin position="1274"/>
        <end position="1286"/>
    </location>
</feature>
<dbReference type="PANTHER" id="PTHR13037">
    <property type="entry name" value="FORMIN"/>
    <property type="match status" value="1"/>
</dbReference>
<dbReference type="EMBL" id="KN846952">
    <property type="protein sequence ID" value="KIV83364.1"/>
    <property type="molecule type" value="Genomic_DNA"/>
</dbReference>
<dbReference type="PANTHER" id="PTHR13037:SF24">
    <property type="entry name" value="POLYCOMB PROTEIN PCL-RELATED"/>
    <property type="match status" value="1"/>
</dbReference>
<evidence type="ECO:0000256" key="1">
    <source>
        <dbReference type="ARBA" id="ARBA00022581"/>
    </source>
</evidence>
<feature type="region of interest" description="Disordered" evidence="2">
    <location>
        <begin position="1271"/>
        <end position="1291"/>
    </location>
</feature>
<evidence type="ECO:0000313" key="3">
    <source>
        <dbReference type="EMBL" id="KIV83364.1"/>
    </source>
</evidence>
<evidence type="ECO:0000313" key="4">
    <source>
        <dbReference type="Proteomes" id="UP000053599"/>
    </source>
</evidence>
<organism evidence="3 4">
    <name type="scientific">Exophiala sideris</name>
    <dbReference type="NCBI Taxonomy" id="1016849"/>
    <lineage>
        <taxon>Eukaryota</taxon>
        <taxon>Fungi</taxon>
        <taxon>Dikarya</taxon>
        <taxon>Ascomycota</taxon>
        <taxon>Pezizomycotina</taxon>
        <taxon>Eurotiomycetes</taxon>
        <taxon>Chaetothyriomycetidae</taxon>
        <taxon>Chaetothyriales</taxon>
        <taxon>Herpotrichiellaceae</taxon>
        <taxon>Exophiala</taxon>
    </lineage>
</organism>